<keyword evidence="6 8" id="KW-0472">Membrane</keyword>
<evidence type="ECO:0008006" key="14">
    <source>
        <dbReference type="Google" id="ProtNLM"/>
    </source>
</evidence>
<dbReference type="Pfam" id="PF13967">
    <property type="entry name" value="RSN1_TM"/>
    <property type="match status" value="1"/>
</dbReference>
<sequence length="1024" mass="115855">MATVAVFMRLTALLWLWVWLSPASPVHAADLRNVVDVPTGITTVYLGRRTKQDIECDVLPGTAVGVQLTVIDGNNTERPALVKPNEVWFTNTDPAGDVEVLSRSIEIYGLEEGRFYLTYQLVGDVDRYRLGADSSAIVVTEPSQGWEGIWWELAFNMLVFLGGLTFFAWRRVHHVHLPIWQRNHTGLFERANFDALDDPAFAKRYHDIMGDSVRERMAKFWATPCDGTYVSNTCGIPAALSLRFHLDAGHLFALLTIFSVGAMLPVNYLSSNKRTTSAAESFQHTTFSNVPLRSEWYWAHVAYCYLVAIAVLIFLVRQNAFISALRRRSKRIVGGRSIFIQSGLPSAMTSKKLRSLLSEYYPDGIVEVTVIHDLTKLHHMLSHRRSLAQRLDRLRELDRFYEGGAMSCNMLWCPGSVMVPEPLEVVASWTRCRPCKYHARHHCPSQGALRRLCCCCCGNDEEVKRTNSPEYTSIPRSDRIVVDPEIAATIRALDEELDFFPEEAIESYENRKCSGAAFVTFDSPSTRNDFVNLIRGQSLGGRCFNHVSDVAYFVQTGKRRENKRRSSSQVAPHLSSLILTSAPEPDDVLWQNLEYRPFSFRHISGFLVRQLLTIGLLLLFSTPTAVLVYVKLDSSSGIYRDLYARHSVIVTMIASYLPSLLLIVVNWLLLNFLYHITMMEPSFSESRRMKSFLIKGFIYLVVSSVFLPCIGVTAVYLAFSGLHKDGKTYVESFLYKVSGTFFISYVCQRTFLGSIIELTRSAERLVYQPWVHSRSLTPEEMLAARKPWPYYFGHDYAVILSVFLVMLLGTMITPIITPFGAVYFYVKFFTEKYTFFYVVPYTPGRGHIAQSAYTIAFVCLVLLELAMIFVFVQVANSAQCIALIVLLALTCAFYFVKIAGMAKIIKSSLSELRADGPHGTRYQGSPTHARRTILSPKPTDLEQELGLVESYTDPYKVALSIFKLLGVNRFHQMSSTRTQLRYAFYRLKRAAAANRARQAAGQGSHDQNEHDERAPLTAIDEEES</sequence>
<evidence type="ECO:0000256" key="6">
    <source>
        <dbReference type="ARBA" id="ARBA00023136"/>
    </source>
</evidence>
<dbReference type="Proteomes" id="UP001146120">
    <property type="component" value="Unassembled WGS sequence"/>
</dbReference>
<comment type="similarity">
    <text evidence="2">Belongs to the CSC1 (TC 1.A.17) family.</text>
</comment>
<evidence type="ECO:0000256" key="3">
    <source>
        <dbReference type="ARBA" id="ARBA00022448"/>
    </source>
</evidence>
<evidence type="ECO:0000256" key="5">
    <source>
        <dbReference type="ARBA" id="ARBA00022989"/>
    </source>
</evidence>
<dbReference type="GO" id="GO:0005227">
    <property type="term" value="F:calcium-activated cation channel activity"/>
    <property type="evidence" value="ECO:0007669"/>
    <property type="project" value="InterPro"/>
</dbReference>
<evidence type="ECO:0000313" key="13">
    <source>
        <dbReference type="Proteomes" id="UP001146120"/>
    </source>
</evidence>
<gene>
    <name evidence="12" type="ORF">N0F65_006992</name>
</gene>
<evidence type="ECO:0000256" key="4">
    <source>
        <dbReference type="ARBA" id="ARBA00022692"/>
    </source>
</evidence>
<evidence type="ECO:0000259" key="10">
    <source>
        <dbReference type="Pfam" id="PF02714"/>
    </source>
</evidence>
<keyword evidence="13" id="KW-1185">Reference proteome</keyword>
<feature type="transmembrane region" description="Helical" evidence="8">
    <location>
        <begin position="697"/>
        <end position="719"/>
    </location>
</feature>
<comment type="caution">
    <text evidence="12">The sequence shown here is derived from an EMBL/GenBank/DDBJ whole genome shotgun (WGS) entry which is preliminary data.</text>
</comment>
<name>A0AAV2ZHC4_9STRA</name>
<feature type="region of interest" description="Disordered" evidence="7">
    <location>
        <begin position="995"/>
        <end position="1024"/>
    </location>
</feature>
<dbReference type="PANTHER" id="PTHR13018">
    <property type="entry name" value="PROBABLE MEMBRANE PROTEIN DUF221-RELATED"/>
    <property type="match status" value="1"/>
</dbReference>
<feature type="transmembrane region" description="Helical" evidence="8">
    <location>
        <begin position="296"/>
        <end position="316"/>
    </location>
</feature>
<dbReference type="AlphaFoldDB" id="A0AAV2ZHC4"/>
<feature type="transmembrane region" description="Helical" evidence="8">
    <location>
        <begin position="649"/>
        <end position="676"/>
    </location>
</feature>
<feature type="chain" id="PRO_5043797244" description="CSC1-like protein 2" evidence="9">
    <location>
        <begin position="29"/>
        <end position="1024"/>
    </location>
</feature>
<evidence type="ECO:0000256" key="8">
    <source>
        <dbReference type="SAM" id="Phobius"/>
    </source>
</evidence>
<dbReference type="GO" id="GO:0005886">
    <property type="term" value="C:plasma membrane"/>
    <property type="evidence" value="ECO:0007669"/>
    <property type="project" value="TreeGrafter"/>
</dbReference>
<evidence type="ECO:0000256" key="7">
    <source>
        <dbReference type="SAM" id="MobiDB-lite"/>
    </source>
</evidence>
<feature type="domain" description="CSC1/OSCA1-like 7TM region" evidence="10">
    <location>
        <begin position="611"/>
        <end position="871"/>
    </location>
</feature>
<evidence type="ECO:0000256" key="9">
    <source>
        <dbReference type="SAM" id="SignalP"/>
    </source>
</evidence>
<feature type="transmembrane region" description="Helical" evidence="8">
    <location>
        <begin position="881"/>
        <end position="900"/>
    </location>
</feature>
<comment type="subcellular location">
    <subcellularLocation>
        <location evidence="1">Membrane</location>
        <topology evidence="1">Multi-pass membrane protein</topology>
    </subcellularLocation>
</comment>
<feature type="signal peptide" evidence="9">
    <location>
        <begin position="1"/>
        <end position="28"/>
    </location>
</feature>
<dbReference type="InterPro" id="IPR032880">
    <property type="entry name" value="CSC1/OSCA1-like_N"/>
</dbReference>
<feature type="transmembrane region" description="Helical" evidence="8">
    <location>
        <begin position="852"/>
        <end position="875"/>
    </location>
</feature>
<evidence type="ECO:0000256" key="2">
    <source>
        <dbReference type="ARBA" id="ARBA00007779"/>
    </source>
</evidence>
<organism evidence="12 13">
    <name type="scientific">Lagenidium giganteum</name>
    <dbReference type="NCBI Taxonomy" id="4803"/>
    <lineage>
        <taxon>Eukaryota</taxon>
        <taxon>Sar</taxon>
        <taxon>Stramenopiles</taxon>
        <taxon>Oomycota</taxon>
        <taxon>Peronosporomycetes</taxon>
        <taxon>Pythiales</taxon>
        <taxon>Pythiaceae</taxon>
    </lineage>
</organism>
<evidence type="ECO:0000313" key="12">
    <source>
        <dbReference type="EMBL" id="DBA04990.1"/>
    </source>
</evidence>
<feature type="domain" description="CSC1/OSCA1-like N-terminal transmembrane" evidence="11">
    <location>
        <begin position="226"/>
        <end position="317"/>
    </location>
</feature>
<feature type="transmembrane region" description="Helical" evidence="8">
    <location>
        <begin position="796"/>
        <end position="826"/>
    </location>
</feature>
<dbReference type="InterPro" id="IPR045122">
    <property type="entry name" value="Csc1-like"/>
</dbReference>
<protein>
    <recommendedName>
        <fullName evidence="14">CSC1-like protein 2</fullName>
    </recommendedName>
</protein>
<dbReference type="PANTHER" id="PTHR13018:SF5">
    <property type="entry name" value="RE44586P"/>
    <property type="match status" value="1"/>
</dbReference>
<keyword evidence="4 8" id="KW-0812">Transmembrane</keyword>
<dbReference type="InterPro" id="IPR003864">
    <property type="entry name" value="CSC1/OSCA1-like_7TM"/>
</dbReference>
<keyword evidence="3" id="KW-0813">Transport</keyword>
<accession>A0AAV2ZHC4</accession>
<dbReference type="EMBL" id="DAKRPA010000004">
    <property type="protein sequence ID" value="DBA04990.1"/>
    <property type="molecule type" value="Genomic_DNA"/>
</dbReference>
<feature type="transmembrane region" description="Helical" evidence="8">
    <location>
        <begin position="149"/>
        <end position="169"/>
    </location>
</feature>
<keyword evidence="9" id="KW-0732">Signal</keyword>
<reference evidence="12" key="2">
    <citation type="journal article" date="2023" name="Microbiol Resour">
        <title>Decontamination and Annotation of the Draft Genome Sequence of the Oomycete Lagenidium giganteum ARSEF 373.</title>
        <authorList>
            <person name="Morgan W.R."/>
            <person name="Tartar A."/>
        </authorList>
    </citation>
    <scope>NUCLEOTIDE SEQUENCE</scope>
    <source>
        <strain evidence="12">ARSEF 373</strain>
    </source>
</reference>
<keyword evidence="5 8" id="KW-1133">Transmembrane helix</keyword>
<reference evidence="12" key="1">
    <citation type="submission" date="2022-11" db="EMBL/GenBank/DDBJ databases">
        <authorList>
            <person name="Morgan W.R."/>
            <person name="Tartar A."/>
        </authorList>
    </citation>
    <scope>NUCLEOTIDE SEQUENCE</scope>
    <source>
        <strain evidence="12">ARSEF 373</strain>
    </source>
</reference>
<proteinExistence type="inferred from homology"/>
<feature type="transmembrane region" description="Helical" evidence="8">
    <location>
        <begin position="606"/>
        <end position="629"/>
    </location>
</feature>
<evidence type="ECO:0000256" key="1">
    <source>
        <dbReference type="ARBA" id="ARBA00004141"/>
    </source>
</evidence>
<dbReference type="Pfam" id="PF02714">
    <property type="entry name" value="RSN1_7TM"/>
    <property type="match status" value="1"/>
</dbReference>
<evidence type="ECO:0000259" key="11">
    <source>
        <dbReference type="Pfam" id="PF13967"/>
    </source>
</evidence>
<feature type="transmembrane region" description="Helical" evidence="8">
    <location>
        <begin position="251"/>
        <end position="270"/>
    </location>
</feature>